<accession>A0ABR3A2L8</accession>
<sequence length="196" mass="21380">MSSLIRLDDRDPRISYTPESGWHPRGSEPEYQNTTMGTSAAGARMTFTFTGSYIAVYGTISHKLTTSPTSNTFTLTMSGKDTTHNTTWAAAPRLDANYNVKMYESPQDIEYGLYTLAMDVGVKGSDTWIDYLELNQTDPNANTKTSTSSSRSSTPNSTPTVATGSATGPGQLPTHFEVAYEQLKHLQACLRELSLG</sequence>
<evidence type="ECO:0000313" key="3">
    <source>
        <dbReference type="Proteomes" id="UP001437256"/>
    </source>
</evidence>
<protein>
    <submittedName>
        <fullName evidence="2">Uncharacterized protein</fullName>
    </submittedName>
</protein>
<feature type="region of interest" description="Disordered" evidence="1">
    <location>
        <begin position="1"/>
        <end position="32"/>
    </location>
</feature>
<feature type="compositionally biased region" description="Basic and acidic residues" evidence="1">
    <location>
        <begin position="1"/>
        <end position="13"/>
    </location>
</feature>
<feature type="region of interest" description="Disordered" evidence="1">
    <location>
        <begin position="139"/>
        <end position="172"/>
    </location>
</feature>
<dbReference type="Proteomes" id="UP001437256">
    <property type="component" value="Unassembled WGS sequence"/>
</dbReference>
<reference evidence="2 3" key="1">
    <citation type="submission" date="2024-05" db="EMBL/GenBank/DDBJ databases">
        <title>A draft genome resource for the thread blight pathogen Marasmius tenuissimus strain MS-2.</title>
        <authorList>
            <person name="Yulfo-Soto G.E."/>
            <person name="Baruah I.K."/>
            <person name="Amoako-Attah I."/>
            <person name="Bukari Y."/>
            <person name="Meinhardt L.W."/>
            <person name="Bailey B.A."/>
            <person name="Cohen S.P."/>
        </authorList>
    </citation>
    <scope>NUCLEOTIDE SEQUENCE [LARGE SCALE GENOMIC DNA]</scope>
    <source>
        <strain evidence="2 3">MS-2</strain>
    </source>
</reference>
<dbReference type="Gene3D" id="2.60.120.260">
    <property type="entry name" value="Galactose-binding domain-like"/>
    <property type="match status" value="1"/>
</dbReference>
<comment type="caution">
    <text evidence="2">The sequence shown here is derived from an EMBL/GenBank/DDBJ whole genome shotgun (WGS) entry which is preliminary data.</text>
</comment>
<keyword evidence="3" id="KW-1185">Reference proteome</keyword>
<name>A0ABR3A2L8_9AGAR</name>
<feature type="compositionally biased region" description="Low complexity" evidence="1">
    <location>
        <begin position="139"/>
        <end position="160"/>
    </location>
</feature>
<evidence type="ECO:0000313" key="2">
    <source>
        <dbReference type="EMBL" id="KAL0067269.1"/>
    </source>
</evidence>
<proteinExistence type="predicted"/>
<dbReference type="EMBL" id="JBBXMP010000027">
    <property type="protein sequence ID" value="KAL0067269.1"/>
    <property type="molecule type" value="Genomic_DNA"/>
</dbReference>
<gene>
    <name evidence="2" type="ORF">AAF712_005666</name>
</gene>
<organism evidence="2 3">
    <name type="scientific">Marasmius tenuissimus</name>
    <dbReference type="NCBI Taxonomy" id="585030"/>
    <lineage>
        <taxon>Eukaryota</taxon>
        <taxon>Fungi</taxon>
        <taxon>Dikarya</taxon>
        <taxon>Basidiomycota</taxon>
        <taxon>Agaricomycotina</taxon>
        <taxon>Agaricomycetes</taxon>
        <taxon>Agaricomycetidae</taxon>
        <taxon>Agaricales</taxon>
        <taxon>Marasmiineae</taxon>
        <taxon>Marasmiaceae</taxon>
        <taxon>Marasmius</taxon>
    </lineage>
</organism>
<evidence type="ECO:0000256" key="1">
    <source>
        <dbReference type="SAM" id="MobiDB-lite"/>
    </source>
</evidence>